<dbReference type="EMBL" id="JAZAVK010000082">
    <property type="protein sequence ID" value="KAK7425409.1"/>
    <property type="molecule type" value="Genomic_DNA"/>
</dbReference>
<keyword evidence="6" id="KW-0804">Transcription</keyword>
<evidence type="ECO:0000256" key="1">
    <source>
        <dbReference type="ARBA" id="ARBA00004123"/>
    </source>
</evidence>
<keyword evidence="3" id="KW-0863">Zinc-finger</keyword>
<reference evidence="10 11" key="1">
    <citation type="journal article" date="2025" name="Microbiol. Resour. Announc.">
        <title>Draft genome sequences for Neonectria magnoliae and Neonectria punicea, canker pathogens of Liriodendron tulipifera and Acer saccharum in West Virginia.</title>
        <authorList>
            <person name="Petronek H.M."/>
            <person name="Kasson M.T."/>
            <person name="Metheny A.M."/>
            <person name="Stauder C.M."/>
            <person name="Lovett B."/>
            <person name="Lynch S.C."/>
            <person name="Garnas J.R."/>
            <person name="Kasson L.R."/>
            <person name="Stajich J.E."/>
        </authorList>
    </citation>
    <scope>NUCLEOTIDE SEQUENCE [LARGE SCALE GENOMIC DNA]</scope>
    <source>
        <strain evidence="10 11">NRRL 64651</strain>
    </source>
</reference>
<evidence type="ECO:0000259" key="9">
    <source>
        <dbReference type="SMART" id="SM00355"/>
    </source>
</evidence>
<keyword evidence="11" id="KW-1185">Reference proteome</keyword>
<keyword evidence="7" id="KW-0539">Nucleus</keyword>
<keyword evidence="2" id="KW-0479">Metal-binding</keyword>
<evidence type="ECO:0000256" key="6">
    <source>
        <dbReference type="ARBA" id="ARBA00023163"/>
    </source>
</evidence>
<evidence type="ECO:0000313" key="11">
    <source>
        <dbReference type="Proteomes" id="UP001498421"/>
    </source>
</evidence>
<gene>
    <name evidence="10" type="ORF">QQZ08_008088</name>
</gene>
<evidence type="ECO:0000256" key="8">
    <source>
        <dbReference type="SAM" id="MobiDB-lite"/>
    </source>
</evidence>
<dbReference type="SMART" id="SM00355">
    <property type="entry name" value="ZnF_C2H2"/>
    <property type="match status" value="4"/>
</dbReference>
<evidence type="ECO:0000256" key="5">
    <source>
        <dbReference type="ARBA" id="ARBA00023015"/>
    </source>
</evidence>
<protein>
    <recommendedName>
        <fullName evidence="9">C2H2-type domain-containing protein</fullName>
    </recommendedName>
</protein>
<organism evidence="10 11">
    <name type="scientific">Neonectria magnoliae</name>
    <dbReference type="NCBI Taxonomy" id="2732573"/>
    <lineage>
        <taxon>Eukaryota</taxon>
        <taxon>Fungi</taxon>
        <taxon>Dikarya</taxon>
        <taxon>Ascomycota</taxon>
        <taxon>Pezizomycotina</taxon>
        <taxon>Sordariomycetes</taxon>
        <taxon>Hypocreomycetidae</taxon>
        <taxon>Hypocreales</taxon>
        <taxon>Nectriaceae</taxon>
        <taxon>Neonectria</taxon>
    </lineage>
</organism>
<dbReference type="PANTHER" id="PTHR46179">
    <property type="entry name" value="ZINC FINGER PROTEIN"/>
    <property type="match status" value="1"/>
</dbReference>
<sequence>MTSLTEQPYAMFPPHNHGDPADDFVHHAVYTSGPMDVSIPTDAFGSFHHHQQLNGPDVFPGSMGFEPALYADTAPAPNNYMLNSRTSPSMYDETDMRMPSSSRSTASAPSAASSNIGSPESNHGQMGAVPDWNPQGLAVQPGIVGNDYIVGSDYSSFAHPGMEELAYDFVAPKGFVDPALIQPDITRPPMGMPSYDAHFQQPAHHYPSSPSATASSPQPNMMRTNSSSPFLHNGPFQPAYPSSPYGAPIDTQVRAPSISHFVPPTPGEYHSSDDKEKLRCTWPDCGKTFKDLKAHMLTHQNERPEKCPIQTCEYHVKGFARKYDKNRHTLTHYKGTMVCGFCPGSGSAAEKSFNRADVFKRHLTAVHGVEQTPPNSRKKSTNVNTGKKLTGYAPDATGKCSTCSQTFSNAQDFYEHLDDCVLRIVQQEDPAEAINAKRLAEVENDKDVHQTLEKNNLPTATETTSASDDDEEAETGDEEDHDSSSKASHSPMTKKKGNPANGVQKSRGVTHSRGGVTLTTKTRSRKSRRDYPSSWGFDKGQMTMKKRVMAVFDGPRRLAKDDMMLSTDHEVRIKLSDGNAYVTDLDVQTLKRAEGFLGATDEEKGPWISDDPTGDQLEEMQMILDNKMATV</sequence>
<evidence type="ECO:0000256" key="2">
    <source>
        <dbReference type="ARBA" id="ARBA00022723"/>
    </source>
</evidence>
<comment type="caution">
    <text evidence="10">The sequence shown here is derived from an EMBL/GenBank/DDBJ whole genome shotgun (WGS) entry which is preliminary data.</text>
</comment>
<evidence type="ECO:0000256" key="4">
    <source>
        <dbReference type="ARBA" id="ARBA00022833"/>
    </source>
</evidence>
<keyword evidence="5" id="KW-0805">Transcription regulation</keyword>
<comment type="subcellular location">
    <subcellularLocation>
        <location evidence="1">Nucleus</location>
    </subcellularLocation>
</comment>
<dbReference type="Proteomes" id="UP001498421">
    <property type="component" value="Unassembled WGS sequence"/>
</dbReference>
<feature type="domain" description="C2H2-type" evidence="9">
    <location>
        <begin position="305"/>
        <end position="332"/>
    </location>
</feature>
<keyword evidence="4" id="KW-0862">Zinc</keyword>
<feature type="region of interest" description="Disordered" evidence="8">
    <location>
        <begin position="445"/>
        <end position="538"/>
    </location>
</feature>
<proteinExistence type="predicted"/>
<evidence type="ECO:0000256" key="3">
    <source>
        <dbReference type="ARBA" id="ARBA00022771"/>
    </source>
</evidence>
<feature type="domain" description="C2H2-type" evidence="9">
    <location>
        <begin position="278"/>
        <end position="299"/>
    </location>
</feature>
<dbReference type="PANTHER" id="PTHR46179:SF13">
    <property type="entry name" value="C2H2-TYPE DOMAIN-CONTAINING PROTEIN"/>
    <property type="match status" value="1"/>
</dbReference>
<feature type="compositionally biased region" description="Polar residues" evidence="8">
    <location>
        <begin position="115"/>
        <end position="124"/>
    </location>
</feature>
<dbReference type="SUPFAM" id="SSF57667">
    <property type="entry name" value="beta-beta-alpha zinc fingers"/>
    <property type="match status" value="1"/>
</dbReference>
<feature type="domain" description="C2H2-type" evidence="9">
    <location>
        <begin position="337"/>
        <end position="367"/>
    </location>
</feature>
<accession>A0ABR1HW36</accession>
<evidence type="ECO:0000313" key="10">
    <source>
        <dbReference type="EMBL" id="KAK7425409.1"/>
    </source>
</evidence>
<feature type="compositionally biased region" description="Low complexity" evidence="8">
    <location>
        <begin position="200"/>
        <end position="219"/>
    </location>
</feature>
<feature type="domain" description="C2H2-type" evidence="9">
    <location>
        <begin position="398"/>
        <end position="418"/>
    </location>
</feature>
<dbReference type="InterPro" id="IPR051061">
    <property type="entry name" value="Zinc_finger_trans_reg"/>
</dbReference>
<feature type="compositionally biased region" description="Low complexity" evidence="8">
    <location>
        <begin position="100"/>
        <end position="114"/>
    </location>
</feature>
<dbReference type="Gene3D" id="3.30.160.60">
    <property type="entry name" value="Classic Zinc Finger"/>
    <property type="match status" value="1"/>
</dbReference>
<evidence type="ECO:0000256" key="7">
    <source>
        <dbReference type="ARBA" id="ARBA00023242"/>
    </source>
</evidence>
<name>A0ABR1HW36_9HYPO</name>
<dbReference type="InterPro" id="IPR036236">
    <property type="entry name" value="Znf_C2H2_sf"/>
</dbReference>
<feature type="compositionally biased region" description="Acidic residues" evidence="8">
    <location>
        <begin position="467"/>
        <end position="481"/>
    </location>
</feature>
<feature type="region of interest" description="Disordered" evidence="8">
    <location>
        <begin position="82"/>
        <end position="134"/>
    </location>
</feature>
<feature type="region of interest" description="Disordered" evidence="8">
    <location>
        <begin position="368"/>
        <end position="390"/>
    </location>
</feature>
<feature type="region of interest" description="Disordered" evidence="8">
    <location>
        <begin position="198"/>
        <end position="226"/>
    </location>
</feature>
<dbReference type="InterPro" id="IPR013087">
    <property type="entry name" value="Znf_C2H2_type"/>
</dbReference>